<dbReference type="Proteomes" id="UP001162992">
    <property type="component" value="Chromosome 12"/>
</dbReference>
<organism evidence="1 2">
    <name type="scientific">Diphasiastrum complanatum</name>
    <name type="common">Issler's clubmoss</name>
    <name type="synonym">Lycopodium complanatum</name>
    <dbReference type="NCBI Taxonomy" id="34168"/>
    <lineage>
        <taxon>Eukaryota</taxon>
        <taxon>Viridiplantae</taxon>
        <taxon>Streptophyta</taxon>
        <taxon>Embryophyta</taxon>
        <taxon>Tracheophyta</taxon>
        <taxon>Lycopodiopsida</taxon>
        <taxon>Lycopodiales</taxon>
        <taxon>Lycopodiaceae</taxon>
        <taxon>Lycopodioideae</taxon>
        <taxon>Diphasiastrum</taxon>
    </lineage>
</organism>
<gene>
    <name evidence="1" type="ORF">O6H91_12G055000</name>
</gene>
<accession>A0ACC2C205</accession>
<evidence type="ECO:0000313" key="2">
    <source>
        <dbReference type="Proteomes" id="UP001162992"/>
    </source>
</evidence>
<dbReference type="EMBL" id="CM055103">
    <property type="protein sequence ID" value="KAJ7536058.1"/>
    <property type="molecule type" value="Genomic_DNA"/>
</dbReference>
<protein>
    <submittedName>
        <fullName evidence="1">Uncharacterized protein</fullName>
    </submittedName>
</protein>
<reference evidence="2" key="1">
    <citation type="journal article" date="2024" name="Proc. Natl. Acad. Sci. U.S.A.">
        <title>Extraordinary preservation of gene collinearity over three hundred million years revealed in homosporous lycophytes.</title>
        <authorList>
            <person name="Li C."/>
            <person name="Wickell D."/>
            <person name="Kuo L.Y."/>
            <person name="Chen X."/>
            <person name="Nie B."/>
            <person name="Liao X."/>
            <person name="Peng D."/>
            <person name="Ji J."/>
            <person name="Jenkins J."/>
            <person name="Williams M."/>
            <person name="Shu S."/>
            <person name="Plott C."/>
            <person name="Barry K."/>
            <person name="Rajasekar S."/>
            <person name="Grimwood J."/>
            <person name="Han X."/>
            <person name="Sun S."/>
            <person name="Hou Z."/>
            <person name="He W."/>
            <person name="Dai G."/>
            <person name="Sun C."/>
            <person name="Schmutz J."/>
            <person name="Leebens-Mack J.H."/>
            <person name="Li F.W."/>
            <person name="Wang L."/>
        </authorList>
    </citation>
    <scope>NUCLEOTIDE SEQUENCE [LARGE SCALE GENOMIC DNA]</scope>
    <source>
        <strain evidence="2">cv. PW_Plant_1</strain>
    </source>
</reference>
<name>A0ACC2C205_DIPCM</name>
<keyword evidence="2" id="KW-1185">Reference proteome</keyword>
<sequence length="490" mass="55291">MYYSRKSSCGFFFFRLALRIYADFASVVDRLSIKELQVNVVTYPSSMYLAASTLRISATTNPDLFEKRTRQEQMAGLMATSLRNPRGSIALLKKPSQPLGKFALPSLGLKWRSPVTKAIATPVNIIASVPGFVQLAEPVPVEVSLMDVVKSLPKEVFEIDEFKAWKTVAITISALAAGYAALAVAPWYLYPVVYMYLGTAVTGLFVVGHDCGHNSFSKSQLVNDVVGTIMMAPLIYPFEPWRIKHNIHHAHTNKLIMDTAWQPFRPHQFDRAGPFTKAVMKAAMGPLWWVASVGHWLLWHFDLSKFRTQDLPKVKVSLVAVLAFTLVVLLPLLITQGPIGFIKWWLLPWLGFHFWMSTFTLVHHTAPHIPFKQNREWNVVEAQLNGTVHCDYPAWVEILCHDISVHIPHHVSTRIPSYNLRKAYASIQKNWDKYLNKAVFGIPLISTIINECNLFDAEQKKWIKFEKAARQLQSSGGKPSSASNDSTCLN</sequence>
<comment type="caution">
    <text evidence="1">The sequence shown here is derived from an EMBL/GenBank/DDBJ whole genome shotgun (WGS) entry which is preliminary data.</text>
</comment>
<evidence type="ECO:0000313" key="1">
    <source>
        <dbReference type="EMBL" id="KAJ7536058.1"/>
    </source>
</evidence>
<proteinExistence type="predicted"/>